<dbReference type="GO" id="GO:0016491">
    <property type="term" value="F:oxidoreductase activity"/>
    <property type="evidence" value="ECO:0007669"/>
    <property type="project" value="InterPro"/>
</dbReference>
<dbReference type="Gene3D" id="3.20.20.70">
    <property type="entry name" value="Aldolase class I"/>
    <property type="match status" value="1"/>
</dbReference>
<dbReference type="InterPro" id="IPR001155">
    <property type="entry name" value="OxRdtase_FMN_N"/>
</dbReference>
<protein>
    <submittedName>
        <fullName evidence="2">Oxidored-FMN domain-containing protein</fullName>
    </submittedName>
</protein>
<evidence type="ECO:0000313" key="2">
    <source>
        <dbReference type="EMBL" id="KAF7297519.1"/>
    </source>
</evidence>
<proteinExistence type="predicted"/>
<dbReference type="InterPro" id="IPR013785">
    <property type="entry name" value="Aldolase_TIM"/>
</dbReference>
<feature type="domain" description="NADH:flavin oxidoreductase/NADH oxidase N-terminal" evidence="1">
    <location>
        <begin position="4"/>
        <end position="350"/>
    </location>
</feature>
<dbReference type="EMBL" id="JACAZF010000008">
    <property type="protein sequence ID" value="KAF7297519.1"/>
    <property type="molecule type" value="Genomic_DNA"/>
</dbReference>
<dbReference type="GeneID" id="59348982"/>
<dbReference type="GO" id="GO:0010181">
    <property type="term" value="F:FMN binding"/>
    <property type="evidence" value="ECO:0007669"/>
    <property type="project" value="InterPro"/>
</dbReference>
<evidence type="ECO:0000259" key="1">
    <source>
        <dbReference type="Pfam" id="PF00724"/>
    </source>
</evidence>
<dbReference type="Pfam" id="PF00724">
    <property type="entry name" value="Oxidored_FMN"/>
    <property type="match status" value="1"/>
</dbReference>
<dbReference type="AlphaFoldDB" id="A0A8H6W320"/>
<accession>A0A8H6W320</accession>
<dbReference type="RefSeq" id="XP_037217878.1">
    <property type="nucleotide sequence ID" value="XM_037366466.1"/>
</dbReference>
<name>A0A8H6W320_9AGAR</name>
<dbReference type="SUPFAM" id="SSF51395">
    <property type="entry name" value="FMN-linked oxidoreductases"/>
    <property type="match status" value="1"/>
</dbReference>
<dbReference type="InterPro" id="IPR045247">
    <property type="entry name" value="Oye-like"/>
</dbReference>
<dbReference type="OrthoDB" id="276546at2759"/>
<gene>
    <name evidence="2" type="ORF">MIND_00985900</name>
</gene>
<dbReference type="PANTHER" id="PTHR22893">
    <property type="entry name" value="NADH OXIDOREDUCTASE-RELATED"/>
    <property type="match status" value="1"/>
</dbReference>
<evidence type="ECO:0000313" key="3">
    <source>
        <dbReference type="Proteomes" id="UP000636479"/>
    </source>
</evidence>
<sequence>MSALLTPLKVGSVTIPNRVGMSALTRSRATNTVPNDVMLEYYVQRAEGGAGLIVTEGVLITPQGTEWQEAPGIWNQAHIDGWKKIIDAVHARGSKIYAQLWHLGRVSHPDAPQQIAAGVPVYGPSPIAARGGKFRFLPGSPGYVTPTELPDPKTIIALFKQAGVNAKAAGFDGVELHAANGYLPNQFLDSTSNKRTDSYGGSAANRSRFILEALAALQEVYPQDVSIKLSPTGGYNDMGMPLDETLDTFGYLLTQIDQLPNPLSYVVLARYNPFLDVELDGKLRATQFDVVEALKGYVTRSLLFVNSALQVADAEAYVGDGTGVVKGVFFGLHWLTHPDLTRRIEQGKPLDNTPDFAHLYGAEGVDPAIGYTDYKVAV</sequence>
<comment type="caution">
    <text evidence="2">The sequence shown here is derived from an EMBL/GenBank/DDBJ whole genome shotgun (WGS) entry which is preliminary data.</text>
</comment>
<keyword evidence="3" id="KW-1185">Reference proteome</keyword>
<dbReference type="CDD" id="cd02933">
    <property type="entry name" value="OYE_like_FMN"/>
    <property type="match status" value="1"/>
</dbReference>
<dbReference type="Proteomes" id="UP000636479">
    <property type="component" value="Unassembled WGS sequence"/>
</dbReference>
<reference evidence="2" key="1">
    <citation type="submission" date="2020-05" db="EMBL/GenBank/DDBJ databases">
        <title>Mycena genomes resolve the evolution of fungal bioluminescence.</title>
        <authorList>
            <person name="Tsai I.J."/>
        </authorList>
    </citation>
    <scope>NUCLEOTIDE SEQUENCE</scope>
    <source>
        <strain evidence="2">171206Taipei</strain>
    </source>
</reference>
<organism evidence="2 3">
    <name type="scientific">Mycena indigotica</name>
    <dbReference type="NCBI Taxonomy" id="2126181"/>
    <lineage>
        <taxon>Eukaryota</taxon>
        <taxon>Fungi</taxon>
        <taxon>Dikarya</taxon>
        <taxon>Basidiomycota</taxon>
        <taxon>Agaricomycotina</taxon>
        <taxon>Agaricomycetes</taxon>
        <taxon>Agaricomycetidae</taxon>
        <taxon>Agaricales</taxon>
        <taxon>Marasmiineae</taxon>
        <taxon>Mycenaceae</taxon>
        <taxon>Mycena</taxon>
    </lineage>
</organism>
<dbReference type="PANTHER" id="PTHR22893:SF91">
    <property type="entry name" value="NADPH DEHYDROGENASE 2-RELATED"/>
    <property type="match status" value="1"/>
</dbReference>